<keyword evidence="3 7" id="KW-0560">Oxidoreductase</keyword>
<dbReference type="PROSITE" id="PS00074">
    <property type="entry name" value="GLFV_DEHYDROGENASE"/>
    <property type="match status" value="1"/>
</dbReference>
<keyword evidence="4 6" id="KW-0520">NAD</keyword>
<dbReference type="AlphaFoldDB" id="A0A2U2MXM6"/>
<dbReference type="SMART" id="SM00839">
    <property type="entry name" value="ELFV_dehydrog"/>
    <property type="match status" value="1"/>
</dbReference>
<dbReference type="Pfam" id="PF02812">
    <property type="entry name" value="ELFV_dehydrog_N"/>
    <property type="match status" value="1"/>
</dbReference>
<evidence type="ECO:0000256" key="5">
    <source>
        <dbReference type="PIRSR" id="PIRSR000188-1"/>
    </source>
</evidence>
<evidence type="ECO:0000256" key="2">
    <source>
        <dbReference type="ARBA" id="ARBA00006382"/>
    </source>
</evidence>
<dbReference type="EMBL" id="QFFI01000029">
    <property type="protein sequence ID" value="PWG61676.1"/>
    <property type="molecule type" value="Genomic_DNA"/>
</dbReference>
<dbReference type="Pfam" id="PF00208">
    <property type="entry name" value="ELFV_dehydrog"/>
    <property type="match status" value="2"/>
</dbReference>
<organism evidence="9 10">
    <name type="scientific">Sediminicurvatus halobius</name>
    <dbReference type="NCBI Taxonomy" id="2182432"/>
    <lineage>
        <taxon>Bacteria</taxon>
        <taxon>Pseudomonadati</taxon>
        <taxon>Pseudomonadota</taxon>
        <taxon>Gammaproteobacteria</taxon>
        <taxon>Chromatiales</taxon>
        <taxon>Ectothiorhodospiraceae</taxon>
        <taxon>Sediminicurvatus</taxon>
    </lineage>
</organism>
<dbReference type="Gene3D" id="3.40.50.10860">
    <property type="entry name" value="Leucine Dehydrogenase, chain A, domain 1"/>
    <property type="match status" value="1"/>
</dbReference>
<dbReference type="InterPro" id="IPR016211">
    <property type="entry name" value="Glu/Phe/Leu/Val/Trp_DH_bac/arc"/>
</dbReference>
<evidence type="ECO:0000313" key="9">
    <source>
        <dbReference type="EMBL" id="PWG61676.1"/>
    </source>
</evidence>
<protein>
    <submittedName>
        <fullName evidence="9">Amino acid dehydrogenase</fullName>
    </submittedName>
</protein>
<dbReference type="PRINTS" id="PR00082">
    <property type="entry name" value="GLFDHDRGNASE"/>
</dbReference>
<dbReference type="GO" id="GO:0000166">
    <property type="term" value="F:nucleotide binding"/>
    <property type="evidence" value="ECO:0007669"/>
    <property type="project" value="UniProtKB-KW"/>
</dbReference>
<reference evidence="9 10" key="1">
    <citation type="submission" date="2018-05" db="EMBL/GenBank/DDBJ databases">
        <title>Spiribacter halobius sp. nov., a moderately halophilic bacterium isolated from marine solar saltern.</title>
        <authorList>
            <person name="Zheng W.-S."/>
            <person name="Lu D.-C."/>
            <person name="Du Z.-J."/>
        </authorList>
    </citation>
    <scope>NUCLEOTIDE SEQUENCE [LARGE SCALE GENOMIC DNA]</scope>
    <source>
        <strain evidence="9 10">E85</strain>
    </source>
</reference>
<keyword evidence="10" id="KW-1185">Reference proteome</keyword>
<dbReference type="InterPro" id="IPR033524">
    <property type="entry name" value="Glu/Leu/Phe/Val_DH_AS"/>
</dbReference>
<evidence type="ECO:0000256" key="6">
    <source>
        <dbReference type="PIRSR" id="PIRSR000188-2"/>
    </source>
</evidence>
<dbReference type="InterPro" id="IPR036291">
    <property type="entry name" value="NAD(P)-bd_dom_sf"/>
</dbReference>
<evidence type="ECO:0000256" key="7">
    <source>
        <dbReference type="RuleBase" id="RU004417"/>
    </source>
</evidence>
<comment type="caution">
    <text evidence="9">The sequence shown here is derived from an EMBL/GenBank/DDBJ whole genome shotgun (WGS) entry which is preliminary data.</text>
</comment>
<proteinExistence type="inferred from homology"/>
<evidence type="ECO:0000256" key="1">
    <source>
        <dbReference type="ARBA" id="ARBA00003868"/>
    </source>
</evidence>
<evidence type="ECO:0000259" key="8">
    <source>
        <dbReference type="SMART" id="SM00839"/>
    </source>
</evidence>
<dbReference type="Gene3D" id="3.40.50.720">
    <property type="entry name" value="NAD(P)-binding Rossmann-like Domain"/>
    <property type="match status" value="1"/>
</dbReference>
<dbReference type="Proteomes" id="UP000245474">
    <property type="component" value="Unassembled WGS sequence"/>
</dbReference>
<name>A0A2U2MXM6_9GAMM</name>
<dbReference type="SUPFAM" id="SSF51735">
    <property type="entry name" value="NAD(P)-binding Rossmann-fold domains"/>
    <property type="match status" value="1"/>
</dbReference>
<dbReference type="PANTHER" id="PTHR42722">
    <property type="entry name" value="LEUCINE DEHYDROGENASE"/>
    <property type="match status" value="1"/>
</dbReference>
<gene>
    <name evidence="9" type="ORF">DEM34_15400</name>
</gene>
<feature type="active site" description="Proton donor/acceptor" evidence="5">
    <location>
        <position position="80"/>
    </location>
</feature>
<sequence length="353" mass="36964">MEIFGHPDFDGHEQVVFGSDTAAGLRAIIAIHNTHRGPAMGGCRVFPYAGEAAALRDVLRLSRGMTYKSALAELPVGGGKAVVMANPGRDKTPALLAALGRLIDSLGGRYVTAEDSGTTVADLRTVAQETPHVTGIRERRGLDGGIASGDPSPATAYGVFLGLQVAVAHRLGRGLEGLTVSVQGLGAVGWRLAEQLRAAGARLQVSDIDGERVARAVRELDARPVAPEDIATEPADVLAPCALGGVLNASTVAALRVAVVAGAANNQLDSPAEDEALRRRGILYAPDYAINAGGIIDVAFEHLGDYDAASVRRHIERIPRTLDIIFRRADAEGLPTGTVADRLAEERFRAGAR</sequence>
<dbReference type="PIRSF" id="PIRSF000188">
    <property type="entry name" value="Phe_leu_dh"/>
    <property type="match status" value="1"/>
</dbReference>
<comment type="similarity">
    <text evidence="2 7">Belongs to the Glu/Leu/Phe/Val dehydrogenases family.</text>
</comment>
<dbReference type="InterPro" id="IPR006095">
    <property type="entry name" value="Glu/Leu/Phe/Val/Trp_DH"/>
</dbReference>
<dbReference type="GO" id="GO:0016639">
    <property type="term" value="F:oxidoreductase activity, acting on the CH-NH2 group of donors, NAD or NADP as acceptor"/>
    <property type="evidence" value="ECO:0007669"/>
    <property type="project" value="InterPro"/>
</dbReference>
<keyword evidence="6" id="KW-0547">Nucleotide-binding</keyword>
<dbReference type="GO" id="GO:0006520">
    <property type="term" value="P:amino acid metabolic process"/>
    <property type="evidence" value="ECO:0007669"/>
    <property type="project" value="InterPro"/>
</dbReference>
<dbReference type="InterPro" id="IPR006096">
    <property type="entry name" value="Glu/Leu/Phe/Val/Trp_DH_C"/>
</dbReference>
<dbReference type="OrthoDB" id="9803297at2"/>
<feature type="binding site" evidence="6">
    <location>
        <begin position="184"/>
        <end position="189"/>
    </location>
    <ligand>
        <name>NAD(+)</name>
        <dbReference type="ChEBI" id="CHEBI:57540"/>
    </ligand>
</feature>
<dbReference type="InterPro" id="IPR046346">
    <property type="entry name" value="Aminoacid_DH-like_N_sf"/>
</dbReference>
<dbReference type="SUPFAM" id="SSF53223">
    <property type="entry name" value="Aminoacid dehydrogenase-like, N-terminal domain"/>
    <property type="match status" value="1"/>
</dbReference>
<dbReference type="CDD" id="cd01075">
    <property type="entry name" value="NAD_bind_Leu_Phe_Val_DH"/>
    <property type="match status" value="1"/>
</dbReference>
<accession>A0A2U2MXM6</accession>
<evidence type="ECO:0000313" key="10">
    <source>
        <dbReference type="Proteomes" id="UP000245474"/>
    </source>
</evidence>
<comment type="function">
    <text evidence="1">Catalyzes the reversible oxidative deamination of glutamate to alpha-ketoglutarate and ammonia.</text>
</comment>
<evidence type="ECO:0000256" key="4">
    <source>
        <dbReference type="ARBA" id="ARBA00023027"/>
    </source>
</evidence>
<evidence type="ECO:0000256" key="3">
    <source>
        <dbReference type="ARBA" id="ARBA00023002"/>
    </source>
</evidence>
<dbReference type="InterPro" id="IPR006097">
    <property type="entry name" value="Glu/Leu/Phe/Val/Trp_DH_dimer"/>
</dbReference>
<dbReference type="PANTHER" id="PTHR42722:SF1">
    <property type="entry name" value="VALINE DEHYDROGENASE"/>
    <property type="match status" value="1"/>
</dbReference>
<feature type="domain" description="Glutamate/phenylalanine/leucine/valine/L-tryptophan dehydrogenase C-terminal" evidence="8">
    <location>
        <begin position="149"/>
        <end position="353"/>
    </location>
</feature>